<dbReference type="RefSeq" id="WP_066821281.1">
    <property type="nucleotide sequence ID" value="NZ_LTBA01000001.1"/>
</dbReference>
<dbReference type="STRING" id="1121338.CLTEP_02330"/>
<dbReference type="PATRIC" id="fig|1121338.3.peg.236"/>
<reference evidence="1 2" key="1">
    <citation type="submission" date="2016-02" db="EMBL/GenBank/DDBJ databases">
        <title>Genome sequence of Clostridium tepidiprofundi DSM 19306.</title>
        <authorList>
            <person name="Poehlein A."/>
            <person name="Daniel R."/>
        </authorList>
    </citation>
    <scope>NUCLEOTIDE SEQUENCE [LARGE SCALE GENOMIC DNA]</scope>
    <source>
        <strain evidence="1 2">DSM 19306</strain>
    </source>
</reference>
<proteinExistence type="predicted"/>
<dbReference type="InterPro" id="IPR006944">
    <property type="entry name" value="Phage/GTA_portal"/>
</dbReference>
<dbReference type="EMBL" id="LTBA01000001">
    <property type="protein sequence ID" value="KYH35840.1"/>
    <property type="molecule type" value="Genomic_DNA"/>
</dbReference>
<dbReference type="AlphaFoldDB" id="A0A151B7S9"/>
<dbReference type="Proteomes" id="UP000075531">
    <property type="component" value="Unassembled WGS sequence"/>
</dbReference>
<dbReference type="Pfam" id="PF04860">
    <property type="entry name" value="Phage_portal"/>
    <property type="match status" value="1"/>
</dbReference>
<comment type="caution">
    <text evidence="1">The sequence shown here is derived from an EMBL/GenBank/DDBJ whole genome shotgun (WGS) entry which is preliminary data.</text>
</comment>
<name>A0A151B7S9_9CLOT</name>
<evidence type="ECO:0000313" key="2">
    <source>
        <dbReference type="Proteomes" id="UP000075531"/>
    </source>
</evidence>
<gene>
    <name evidence="1" type="ORF">CLTEP_02330</name>
</gene>
<dbReference type="NCBIfam" id="TIGR01537">
    <property type="entry name" value="portal_HK97"/>
    <property type="match status" value="1"/>
</dbReference>
<protein>
    <submittedName>
        <fullName evidence="1">Phage portal protein</fullName>
    </submittedName>
</protein>
<sequence>MIFSRKKQVFKNETIDGLQSLSQWLEEMGLSTDELNISGKNSLNEITVYTCIKILAETVSKLPLKVYKDSNGTKKAKEHYLYPMLKLRPNPYMSASDFWKCIETQRNIYGNAYIWIDRARVGRKAGTILGLYPLDSAKVKIYVDDVGLLSSKNKIWYVFTDNLGHQYRIESTDLLHFKGLTTNGIAGINPIETLRNSIENAKSSSMFLNNSYKNGMQTKGIIQYVGDLNPKAEQTFREKFEQMSNGLKNANKVSLLPIGFQYQPISLKMTDAQFLENTNLTIRQLTAAYGIKLHQVNDLQKASYASTSEANREFYTDTLLGILNMYEQELVYKLFTTKEINAGYYFKFNADVILRGDIKARYEAYRIGIQSGFITPNEVRALEELEPKEGGDQLLVNGTMTPIEKAGAAYEKGGDK</sequence>
<dbReference type="InterPro" id="IPR006427">
    <property type="entry name" value="Portal_HK97"/>
</dbReference>
<keyword evidence="2" id="KW-1185">Reference proteome</keyword>
<evidence type="ECO:0000313" key="1">
    <source>
        <dbReference type="EMBL" id="KYH35840.1"/>
    </source>
</evidence>
<organism evidence="1 2">
    <name type="scientific">Clostridium tepidiprofundi DSM 19306</name>
    <dbReference type="NCBI Taxonomy" id="1121338"/>
    <lineage>
        <taxon>Bacteria</taxon>
        <taxon>Bacillati</taxon>
        <taxon>Bacillota</taxon>
        <taxon>Clostridia</taxon>
        <taxon>Eubacteriales</taxon>
        <taxon>Clostridiaceae</taxon>
        <taxon>Clostridium</taxon>
    </lineage>
</organism>
<accession>A0A151B7S9</accession>